<name>A0AAD9KV70_RIDPI</name>
<feature type="signal peptide" evidence="9">
    <location>
        <begin position="1"/>
        <end position="28"/>
    </location>
</feature>
<evidence type="ECO:0000256" key="3">
    <source>
        <dbReference type="ARBA" id="ARBA00022692"/>
    </source>
</evidence>
<accession>A0AAD9KV70</accession>
<reference evidence="11" key="1">
    <citation type="journal article" date="2023" name="Mol. Biol. Evol.">
        <title>Third-Generation Sequencing Reveals the Adaptive Role of the Epigenome in Three Deep-Sea Polychaetes.</title>
        <authorList>
            <person name="Perez M."/>
            <person name="Aroh O."/>
            <person name="Sun Y."/>
            <person name="Lan Y."/>
            <person name="Juniper S.K."/>
            <person name="Young C.R."/>
            <person name="Angers B."/>
            <person name="Qian P.Y."/>
        </authorList>
    </citation>
    <scope>NUCLEOTIDE SEQUENCE</scope>
    <source>
        <strain evidence="11">R07B-5</strain>
    </source>
</reference>
<keyword evidence="12" id="KW-1185">Reference proteome</keyword>
<feature type="compositionally biased region" description="Basic residues" evidence="7">
    <location>
        <begin position="223"/>
        <end position="234"/>
    </location>
</feature>
<comment type="subcellular location">
    <subcellularLocation>
        <location evidence="1">Membrane</location>
        <topology evidence="1">Single-pass membrane protein</topology>
    </subcellularLocation>
</comment>
<evidence type="ECO:0000256" key="8">
    <source>
        <dbReference type="SAM" id="Phobius"/>
    </source>
</evidence>
<evidence type="ECO:0000256" key="2">
    <source>
        <dbReference type="ARBA" id="ARBA00008880"/>
    </source>
</evidence>
<evidence type="ECO:0000256" key="5">
    <source>
        <dbReference type="ARBA" id="ARBA00022989"/>
    </source>
</evidence>
<evidence type="ECO:0000256" key="1">
    <source>
        <dbReference type="ARBA" id="ARBA00004167"/>
    </source>
</evidence>
<feature type="compositionally biased region" description="Low complexity" evidence="7">
    <location>
        <begin position="207"/>
        <end position="222"/>
    </location>
</feature>
<evidence type="ECO:0000259" key="10">
    <source>
        <dbReference type="Pfam" id="PF09430"/>
    </source>
</evidence>
<dbReference type="Gene3D" id="2.60.40.1120">
    <property type="entry name" value="Carboxypeptidase-like, regulatory domain"/>
    <property type="match status" value="1"/>
</dbReference>
<feature type="chain" id="PRO_5041936853" description="ER membrane protein complex subunit 7 beta-sandwich domain-containing protein" evidence="9">
    <location>
        <begin position="29"/>
        <end position="234"/>
    </location>
</feature>
<dbReference type="Proteomes" id="UP001209878">
    <property type="component" value="Unassembled WGS sequence"/>
</dbReference>
<dbReference type="AlphaFoldDB" id="A0AAD9KV70"/>
<evidence type="ECO:0000256" key="9">
    <source>
        <dbReference type="SAM" id="SignalP"/>
    </source>
</evidence>
<gene>
    <name evidence="11" type="ORF">NP493_565g02013</name>
</gene>
<dbReference type="InterPro" id="IPR013784">
    <property type="entry name" value="Carb-bd-like_fold"/>
</dbReference>
<feature type="domain" description="ER membrane protein complex subunit 7 beta-sandwich" evidence="10">
    <location>
        <begin position="50"/>
        <end position="160"/>
    </location>
</feature>
<feature type="region of interest" description="Disordered" evidence="7">
    <location>
        <begin position="204"/>
        <end position="234"/>
    </location>
</feature>
<dbReference type="GO" id="GO:0030246">
    <property type="term" value="F:carbohydrate binding"/>
    <property type="evidence" value="ECO:0007669"/>
    <property type="project" value="InterPro"/>
</dbReference>
<evidence type="ECO:0000256" key="6">
    <source>
        <dbReference type="ARBA" id="ARBA00023136"/>
    </source>
</evidence>
<sequence length="234" mass="26306">MWGVNISRIFSFGFMIAVWTLQFCSSKAQEASDDSKFKLEGKVTVPFTSSQDWIATTRILLDGGQFLGFLKSDGTFSVNNVPSGSYVVEVTHPTYEFEAIRVDINSKGKFRARRLNNVQTSSVQTVSYPLRFKARGKAAYFQQREQWRITDILMNPMVMMMLLPFLVIMVLPKLMNTADPEAQKDLQNQMKMFSPKESMPDLSEMITSALGGSSTSGSASKKTNARPKPVKRRS</sequence>
<feature type="transmembrane region" description="Helical" evidence="8">
    <location>
        <begin position="152"/>
        <end position="171"/>
    </location>
</feature>
<dbReference type="PANTHER" id="PTHR13605:SF4">
    <property type="entry name" value="ER MEMBRANE PROTEIN COMPLEX SUBUNIT 7"/>
    <property type="match status" value="1"/>
</dbReference>
<proteinExistence type="inferred from homology"/>
<dbReference type="SUPFAM" id="SSF49452">
    <property type="entry name" value="Starch-binding domain-like"/>
    <property type="match status" value="1"/>
</dbReference>
<organism evidence="11 12">
    <name type="scientific">Ridgeia piscesae</name>
    <name type="common">Tubeworm</name>
    <dbReference type="NCBI Taxonomy" id="27915"/>
    <lineage>
        <taxon>Eukaryota</taxon>
        <taxon>Metazoa</taxon>
        <taxon>Spiralia</taxon>
        <taxon>Lophotrochozoa</taxon>
        <taxon>Annelida</taxon>
        <taxon>Polychaeta</taxon>
        <taxon>Sedentaria</taxon>
        <taxon>Canalipalpata</taxon>
        <taxon>Sabellida</taxon>
        <taxon>Siboglinidae</taxon>
        <taxon>Ridgeia</taxon>
    </lineage>
</organism>
<keyword evidence="4 9" id="KW-0732">Signal</keyword>
<evidence type="ECO:0000313" key="11">
    <source>
        <dbReference type="EMBL" id="KAK2178026.1"/>
    </source>
</evidence>
<comment type="similarity">
    <text evidence="2">Belongs to the EMC7 family.</text>
</comment>
<evidence type="ECO:0000256" key="7">
    <source>
        <dbReference type="SAM" id="MobiDB-lite"/>
    </source>
</evidence>
<keyword evidence="3 8" id="KW-0812">Transmembrane</keyword>
<evidence type="ECO:0000313" key="12">
    <source>
        <dbReference type="Proteomes" id="UP001209878"/>
    </source>
</evidence>
<keyword evidence="5 8" id="KW-1133">Transmembrane helix</keyword>
<comment type="caution">
    <text evidence="11">The sequence shown here is derived from an EMBL/GenBank/DDBJ whole genome shotgun (WGS) entry which is preliminary data.</text>
</comment>
<dbReference type="PANTHER" id="PTHR13605">
    <property type="entry name" value="ER MEMBRANE PROTEIN COMPLEX SUBUNIT 7"/>
    <property type="match status" value="1"/>
</dbReference>
<protein>
    <recommendedName>
        <fullName evidence="10">ER membrane protein complex subunit 7 beta-sandwich domain-containing protein</fullName>
    </recommendedName>
</protein>
<dbReference type="GO" id="GO:0072546">
    <property type="term" value="C:EMC complex"/>
    <property type="evidence" value="ECO:0007669"/>
    <property type="project" value="TreeGrafter"/>
</dbReference>
<dbReference type="InterPro" id="IPR039163">
    <property type="entry name" value="EMC7"/>
</dbReference>
<dbReference type="InterPro" id="IPR019008">
    <property type="entry name" value="Beta_sandwich_EMC7"/>
</dbReference>
<keyword evidence="6 8" id="KW-0472">Membrane</keyword>
<dbReference type="Pfam" id="PF09430">
    <property type="entry name" value="EMC7_beta-sandw"/>
    <property type="match status" value="1"/>
</dbReference>
<dbReference type="EMBL" id="JAODUO010000565">
    <property type="protein sequence ID" value="KAK2178026.1"/>
    <property type="molecule type" value="Genomic_DNA"/>
</dbReference>
<evidence type="ECO:0000256" key="4">
    <source>
        <dbReference type="ARBA" id="ARBA00022729"/>
    </source>
</evidence>